<reference evidence="5 6" key="1">
    <citation type="submission" date="2020-07" db="EMBL/GenBank/DDBJ databases">
        <title>Genomic Encyclopedia of Type Strains, Phase III (KMG-III): the genomes of soil and plant-associated and newly described type strains.</title>
        <authorList>
            <person name="Whitman W."/>
        </authorList>
    </citation>
    <scope>NUCLEOTIDE SEQUENCE [LARGE SCALE GENOMIC DNA]</scope>
    <source>
        <strain evidence="5 6">DSM 11255</strain>
    </source>
</reference>
<dbReference type="Proteomes" id="UP000604066">
    <property type="component" value="Unassembled WGS sequence"/>
</dbReference>
<name>A0ABX2R7S1_9THEO</name>
<keyword evidence="2 3" id="KW-0413">Isomerase</keyword>
<dbReference type="EC" id="5.3.2.-" evidence="3"/>
<dbReference type="InterPro" id="IPR014347">
    <property type="entry name" value="Tautomerase/MIF_sf"/>
</dbReference>
<dbReference type="Pfam" id="PF01361">
    <property type="entry name" value="Tautomerase"/>
    <property type="match status" value="1"/>
</dbReference>
<dbReference type="PANTHER" id="PTHR35530:SF1">
    <property type="entry name" value="2-HYDROXYMUCONATE TAUTOMERASE"/>
    <property type="match status" value="1"/>
</dbReference>
<keyword evidence="6" id="KW-1185">Reference proteome</keyword>
<dbReference type="NCBIfam" id="NF001966">
    <property type="entry name" value="PRK00745.1"/>
    <property type="match status" value="1"/>
</dbReference>
<evidence type="ECO:0000313" key="5">
    <source>
        <dbReference type="EMBL" id="NYE56602.1"/>
    </source>
</evidence>
<dbReference type="InterPro" id="IPR018191">
    <property type="entry name" value="4-OT"/>
</dbReference>
<evidence type="ECO:0000313" key="6">
    <source>
        <dbReference type="Proteomes" id="UP000604066"/>
    </source>
</evidence>
<dbReference type="SUPFAM" id="SSF55331">
    <property type="entry name" value="Tautomerase/MIF"/>
    <property type="match status" value="1"/>
</dbReference>
<dbReference type="GO" id="GO:0016853">
    <property type="term" value="F:isomerase activity"/>
    <property type="evidence" value="ECO:0007669"/>
    <property type="project" value="UniProtKB-KW"/>
</dbReference>
<feature type="domain" description="4-oxalocrotonate tautomerase-like" evidence="4">
    <location>
        <begin position="2"/>
        <end position="57"/>
    </location>
</feature>
<evidence type="ECO:0000259" key="4">
    <source>
        <dbReference type="Pfam" id="PF01361"/>
    </source>
</evidence>
<accession>A0ABX2R7S1</accession>
<comment type="similarity">
    <text evidence="1 3">Belongs to the 4-oxalocrotonate tautomerase family.</text>
</comment>
<dbReference type="EMBL" id="JACCBS010000001">
    <property type="protein sequence ID" value="NYE56602.1"/>
    <property type="molecule type" value="Genomic_DNA"/>
</dbReference>
<dbReference type="PANTHER" id="PTHR35530">
    <property type="entry name" value="TAUTOMERASE-RELATED"/>
    <property type="match status" value="1"/>
</dbReference>
<evidence type="ECO:0000256" key="3">
    <source>
        <dbReference type="RuleBase" id="RU362032"/>
    </source>
</evidence>
<evidence type="ECO:0000256" key="1">
    <source>
        <dbReference type="ARBA" id="ARBA00006723"/>
    </source>
</evidence>
<dbReference type="NCBIfam" id="NF041920">
    <property type="entry name" value="DmpI"/>
    <property type="match status" value="1"/>
</dbReference>
<dbReference type="Gene3D" id="3.30.429.10">
    <property type="entry name" value="Macrophage Migration Inhibitory Factor"/>
    <property type="match status" value="1"/>
</dbReference>
<dbReference type="NCBIfam" id="NF002571">
    <property type="entry name" value="PRK02220.1"/>
    <property type="match status" value="1"/>
</dbReference>
<evidence type="ECO:0000256" key="2">
    <source>
        <dbReference type="ARBA" id="ARBA00023235"/>
    </source>
</evidence>
<dbReference type="RefSeq" id="WP_011343664.1">
    <property type="nucleotide sequence ID" value="NZ_ATYG01000001.1"/>
</dbReference>
<dbReference type="InterPro" id="IPR004370">
    <property type="entry name" value="4-OT-like_dom"/>
</dbReference>
<organism evidence="5 6">
    <name type="scientific">Carboxydothermus ferrireducens DSM 11255</name>
    <dbReference type="NCBI Taxonomy" id="1119529"/>
    <lineage>
        <taxon>Bacteria</taxon>
        <taxon>Bacillati</taxon>
        <taxon>Bacillota</taxon>
        <taxon>Clostridia</taxon>
        <taxon>Thermoanaerobacterales</taxon>
        <taxon>Thermoanaerobacteraceae</taxon>
        <taxon>Carboxydothermus</taxon>
    </lineage>
</organism>
<proteinExistence type="inferred from homology"/>
<sequence>MPIIQIELLEGRTVEQKRELVKRITEVTVDVVKCPPEAVKIIIREMKPENYGDGGVLRADKK</sequence>
<protein>
    <recommendedName>
        <fullName evidence="3">Tautomerase</fullName>
        <ecNumber evidence="3">5.3.2.-</ecNumber>
    </recommendedName>
</protein>
<dbReference type="NCBIfam" id="TIGR00013">
    <property type="entry name" value="taut"/>
    <property type="match status" value="1"/>
</dbReference>
<comment type="caution">
    <text evidence="5">The sequence shown here is derived from an EMBL/GenBank/DDBJ whole genome shotgun (WGS) entry which is preliminary data.</text>
</comment>
<gene>
    <name evidence="5" type="ORF">HDG70_000308</name>
</gene>